<dbReference type="GO" id="GO:0016020">
    <property type="term" value="C:membrane"/>
    <property type="evidence" value="ECO:0007669"/>
    <property type="project" value="UniProtKB-SubCell"/>
</dbReference>
<name>A0A1X9NEE0_9GAMM</name>
<dbReference type="InterPro" id="IPR001638">
    <property type="entry name" value="Solute-binding_3/MltF_N"/>
</dbReference>
<keyword evidence="5 9" id="KW-0812">Transmembrane</keyword>
<evidence type="ECO:0000256" key="2">
    <source>
        <dbReference type="ARBA" id="ARBA00004196"/>
    </source>
</evidence>
<reference evidence="11 12" key="1">
    <citation type="submission" date="2016-11" db="EMBL/GenBank/DDBJ databases">
        <title>Trade-off between light-utilization and light-protection in marine flavobacteria.</title>
        <authorList>
            <person name="Kumagai Y."/>
        </authorList>
    </citation>
    <scope>NUCLEOTIDE SEQUENCE [LARGE SCALE GENOMIC DNA]</scope>
    <source>
        <strain evidence="11 12">NBRC 107125</strain>
    </source>
</reference>
<sequence length="731" mass="79813">MSDTAQPEPQSIKNKLLSLSSSSQMLLALGLGIIVGLFFGESVEWMGVIGKAVILLMQMTVYPYIVVSLVGGIGKLNSQNATLLFKKAGVIMLALWALGMVVIFIMPALFPVLESASFFSTSSIAEPVPVDYYKLYIPANPFESMADGSVPAMVLFCIAMGLALMGMDNKDDIISFMDILSSGLARVTQGLLLILPYGIFAMSASAAGTMGVEEFASLQIYLISMFILCMVLTFWVFPWVIAVFTPVPYGDVVRISRTALVTAFATGNVFIVLPVIVEECKTVLAKRASLSGEGSSMIDILVPIAYSFPNVGKLTVILFVSFAGWFAGKPIDPAAIPSLAVSGFLSLFGSVYVAIPFMLDLVHLPADLFNFFVMSGFLTGKVSSMVAVMNLFALTLLSIAMFQGLSRFNPQNFIKVGVGIVGVLAVVIISGRLGMSLLIDQDKSTSEQIANMRVAEGETKKVSRQFPVLGETPSQPIAGIKAIKERGVLRVGYRPSNVPFSYYNNRAELVGYDVELATALAKDLGVEVEFIPFKRGRFAEGLNHGFFDIAMSGLIVSVDMMQAINYTRPVLELTRSLVVADHRVKDFDSPEEIKAADNITVAYVEDEALVAKAKALLPNVTFEAISNYKRFFKQKPGSYDALLISAEAGSAWTLFYPEYGVAIFNRNSKAPSGYAVAWDNTELLRFVDNWIKLKKVDGTVDKTYRYWILGEKDKSQEKRWSIMKDVLGWGE</sequence>
<feature type="transmembrane region" description="Helical" evidence="9">
    <location>
        <begin position="414"/>
        <end position="439"/>
    </location>
</feature>
<feature type="transmembrane region" description="Helical" evidence="9">
    <location>
        <begin position="45"/>
        <end position="67"/>
    </location>
</feature>
<comment type="similarity">
    <text evidence="3">Belongs to the bacterial solute-binding protein 3 family.</text>
</comment>
<evidence type="ECO:0000256" key="4">
    <source>
        <dbReference type="ARBA" id="ARBA00022448"/>
    </source>
</evidence>
<dbReference type="CDD" id="cd13530">
    <property type="entry name" value="PBP2_peptides_like"/>
    <property type="match status" value="1"/>
</dbReference>
<dbReference type="InterPro" id="IPR036458">
    <property type="entry name" value="Na:dicarbo_symporter_sf"/>
</dbReference>
<dbReference type="Gene3D" id="1.10.3860.10">
    <property type="entry name" value="Sodium:dicarboxylate symporter"/>
    <property type="match status" value="1"/>
</dbReference>
<feature type="transmembrane region" description="Helical" evidence="9">
    <location>
        <begin position="16"/>
        <end position="39"/>
    </location>
</feature>
<evidence type="ECO:0000259" key="10">
    <source>
        <dbReference type="SMART" id="SM00062"/>
    </source>
</evidence>
<dbReference type="EMBL" id="CP019343">
    <property type="protein sequence ID" value="ARN74255.1"/>
    <property type="molecule type" value="Genomic_DNA"/>
</dbReference>
<proteinExistence type="inferred from homology"/>
<evidence type="ECO:0000313" key="12">
    <source>
        <dbReference type="Proteomes" id="UP000193450"/>
    </source>
</evidence>
<evidence type="ECO:0000256" key="5">
    <source>
        <dbReference type="ARBA" id="ARBA00022692"/>
    </source>
</evidence>
<dbReference type="InterPro" id="IPR018313">
    <property type="entry name" value="SBP_3_CS"/>
</dbReference>
<dbReference type="AlphaFoldDB" id="A0A1X9NEE0"/>
<dbReference type="GO" id="GO:0015293">
    <property type="term" value="F:symporter activity"/>
    <property type="evidence" value="ECO:0007669"/>
    <property type="project" value="InterPro"/>
</dbReference>
<evidence type="ECO:0000256" key="7">
    <source>
        <dbReference type="ARBA" id="ARBA00022989"/>
    </source>
</evidence>
<feature type="transmembrane region" description="Helical" evidence="9">
    <location>
        <begin position="382"/>
        <end position="402"/>
    </location>
</feature>
<accession>A0A1X9NEE0</accession>
<feature type="domain" description="Solute-binding protein family 3/N-terminal" evidence="10">
    <location>
        <begin position="488"/>
        <end position="711"/>
    </location>
</feature>
<dbReference type="PANTHER" id="PTHR35936">
    <property type="entry name" value="MEMBRANE-BOUND LYTIC MUREIN TRANSGLYCOSYLASE F"/>
    <property type="match status" value="1"/>
</dbReference>
<dbReference type="PANTHER" id="PTHR35936:SF19">
    <property type="entry name" value="AMINO-ACID-BINDING PROTEIN YXEM-RELATED"/>
    <property type="match status" value="1"/>
</dbReference>
<evidence type="ECO:0000256" key="1">
    <source>
        <dbReference type="ARBA" id="ARBA00004141"/>
    </source>
</evidence>
<dbReference type="GO" id="GO:0030313">
    <property type="term" value="C:cell envelope"/>
    <property type="evidence" value="ECO:0007669"/>
    <property type="project" value="UniProtKB-SubCell"/>
</dbReference>
<organism evidence="11 12">
    <name type="scientific">Oceanicoccus sagamiensis</name>
    <dbReference type="NCBI Taxonomy" id="716816"/>
    <lineage>
        <taxon>Bacteria</taxon>
        <taxon>Pseudomonadati</taxon>
        <taxon>Pseudomonadota</taxon>
        <taxon>Gammaproteobacteria</taxon>
        <taxon>Cellvibrionales</taxon>
        <taxon>Spongiibacteraceae</taxon>
        <taxon>Oceanicoccus</taxon>
    </lineage>
</organism>
<gene>
    <name evidence="11" type="ORF">BST96_09060</name>
</gene>
<feature type="transmembrane region" description="Helical" evidence="9">
    <location>
        <begin position="88"/>
        <end position="110"/>
    </location>
</feature>
<dbReference type="Pfam" id="PF00375">
    <property type="entry name" value="SDF"/>
    <property type="match status" value="1"/>
</dbReference>
<dbReference type="SUPFAM" id="SSF53850">
    <property type="entry name" value="Periplasmic binding protein-like II"/>
    <property type="match status" value="1"/>
</dbReference>
<evidence type="ECO:0000256" key="9">
    <source>
        <dbReference type="SAM" id="Phobius"/>
    </source>
</evidence>
<feature type="transmembrane region" description="Helical" evidence="9">
    <location>
        <begin position="220"/>
        <end position="247"/>
    </location>
</feature>
<dbReference type="KEGG" id="osg:BST96_09060"/>
<dbReference type="SUPFAM" id="SSF118215">
    <property type="entry name" value="Proton glutamate symport protein"/>
    <property type="match status" value="1"/>
</dbReference>
<dbReference type="Pfam" id="PF00497">
    <property type="entry name" value="SBP_bac_3"/>
    <property type="match status" value="1"/>
</dbReference>
<keyword evidence="7 9" id="KW-1133">Transmembrane helix</keyword>
<keyword evidence="8 9" id="KW-0472">Membrane</keyword>
<dbReference type="PROSITE" id="PS01039">
    <property type="entry name" value="SBP_BACTERIAL_3"/>
    <property type="match status" value="1"/>
</dbReference>
<feature type="transmembrane region" description="Helical" evidence="9">
    <location>
        <begin position="148"/>
        <end position="167"/>
    </location>
</feature>
<keyword evidence="12" id="KW-1185">Reference proteome</keyword>
<feature type="transmembrane region" description="Helical" evidence="9">
    <location>
        <begin position="179"/>
        <end position="200"/>
    </location>
</feature>
<evidence type="ECO:0000313" key="11">
    <source>
        <dbReference type="EMBL" id="ARN74255.1"/>
    </source>
</evidence>
<feature type="transmembrane region" description="Helical" evidence="9">
    <location>
        <begin position="259"/>
        <end position="277"/>
    </location>
</feature>
<comment type="subcellular location">
    <subcellularLocation>
        <location evidence="2">Cell envelope</location>
    </subcellularLocation>
    <subcellularLocation>
        <location evidence="1">Membrane</location>
        <topology evidence="1">Multi-pass membrane protein</topology>
    </subcellularLocation>
</comment>
<keyword evidence="4" id="KW-0813">Transport</keyword>
<feature type="transmembrane region" description="Helical" evidence="9">
    <location>
        <begin position="339"/>
        <end position="362"/>
    </location>
</feature>
<dbReference type="RefSeq" id="WP_085758393.1">
    <property type="nucleotide sequence ID" value="NZ_CP019343.1"/>
</dbReference>
<evidence type="ECO:0000256" key="8">
    <source>
        <dbReference type="ARBA" id="ARBA00023136"/>
    </source>
</evidence>
<dbReference type="InterPro" id="IPR001991">
    <property type="entry name" value="Na-dicarboxylate_symporter"/>
</dbReference>
<keyword evidence="6" id="KW-0732">Signal</keyword>
<dbReference type="Proteomes" id="UP000193450">
    <property type="component" value="Chromosome"/>
</dbReference>
<dbReference type="SMART" id="SM00062">
    <property type="entry name" value="PBPb"/>
    <property type="match status" value="1"/>
</dbReference>
<evidence type="ECO:0000256" key="6">
    <source>
        <dbReference type="ARBA" id="ARBA00022729"/>
    </source>
</evidence>
<dbReference type="STRING" id="716816.BST96_09060"/>
<protein>
    <submittedName>
        <fullName evidence="11">ABC transporter substrate-binding protein</fullName>
    </submittedName>
</protein>
<dbReference type="Gene3D" id="3.40.190.10">
    <property type="entry name" value="Periplasmic binding protein-like II"/>
    <property type="match status" value="2"/>
</dbReference>
<feature type="transmembrane region" description="Helical" evidence="9">
    <location>
        <begin position="304"/>
        <end position="327"/>
    </location>
</feature>
<evidence type="ECO:0000256" key="3">
    <source>
        <dbReference type="ARBA" id="ARBA00010333"/>
    </source>
</evidence>